<dbReference type="InterPro" id="IPR050130">
    <property type="entry name" value="ClpA_ClpB"/>
</dbReference>
<sequence>MIRIELPVLVERLNPICRHMLEEAAALCVNHQGAEIRIEHLLLKMLDTPLSDVRLIFKRADVEVEELKTLLQPSAADNGYGQGYPSFSPLLVEWLQDSWLLASAEMLHAQLRSGVMLLVLLMTPQRYLSGSVTRLLANVNRELLRQQFDEWVKESAETPVTNPANGNTAPAALPTDATLLARFTVNVTEQARQGSLDPVLCRDHEIDLMIDILSRRRKNNPIVVGEAGVGKSALIEGLALRIVAGQVPEKLRGVELMTLDLGAMQAGASVKGEFEKRFKGVMQEVKESVRPVILFIDEAHTLIGAGNQAGGMDVSNLIKPALARGELRTIAATTWSEYKKYVEKDAALSRRFQLVKVSEPNADEATVILRGLRSIYEKAHGVLIDEEALQAAAQLSARYISGRQLPDKAIDVLDTACARVAINLTTPPRAVSHLQNELRQRELEIRQLERQRLIGLGDNEERLAELQEEQLRCRESLAEQESRWQQQQGLVHRIIELRAALLADQQDEMLAREALDLADAPLDPQAAAEQLATLESELADLQQGEVLVSAHVDKTQIAAVIAEWTGVPLNRISQGELDVVTRLPEYLGDLIKGQDVAVAHLHKHLLTARADLRRPGRPLGAFLLVGPSGVGKTETVLQIAELMFGGRQYLTTINMSEYQEKHTVSRLIGSPPGYVGFGEGGVLTEAIRQKPYSVVLLDEVEKAHPDVLNLFYQAFDKGELADGEGRIIDCKNVVFFLTSNLGFQTIVEHAEQPDVLLDALYPELAAFFKPALLARMEVIPYLPLGHDTLVQIVGGKLNRLVKLLKERFGAEVELDGEVAEEILLRANRSENGARMLESVIDGALLPPVSLQLLQRLSAGEPINRVRFSVVDHQFVAEVEG</sequence>
<dbReference type="Pfam" id="PF07724">
    <property type="entry name" value="AAA_2"/>
    <property type="match status" value="1"/>
</dbReference>
<dbReference type="InterPro" id="IPR041546">
    <property type="entry name" value="ClpA/ClpB_AAA_lid"/>
</dbReference>
<evidence type="ECO:0000313" key="7">
    <source>
        <dbReference type="EMBL" id="QQB20294.1"/>
    </source>
</evidence>
<dbReference type="PRINTS" id="PR00300">
    <property type="entry name" value="CLPPROTEASEA"/>
</dbReference>
<proteinExistence type="predicted"/>
<dbReference type="SMART" id="SM01086">
    <property type="entry name" value="ClpB_D2-small"/>
    <property type="match status" value="1"/>
</dbReference>
<name>A0A7T4AAF7_AERJA</name>
<dbReference type="Pfam" id="PF23569">
    <property type="entry name" value="NBD_SMAX1"/>
    <property type="match status" value="1"/>
</dbReference>
<dbReference type="SUPFAM" id="SSF52540">
    <property type="entry name" value="P-loop containing nucleoside triphosphate hydrolases"/>
    <property type="match status" value="2"/>
</dbReference>
<evidence type="ECO:0000259" key="6">
    <source>
        <dbReference type="SMART" id="SM01086"/>
    </source>
</evidence>
<dbReference type="Gene3D" id="3.40.50.300">
    <property type="entry name" value="P-loop containing nucleotide triphosphate hydrolases"/>
    <property type="match status" value="3"/>
</dbReference>
<dbReference type="InterPro" id="IPR003959">
    <property type="entry name" value="ATPase_AAA_core"/>
</dbReference>
<dbReference type="InterPro" id="IPR001270">
    <property type="entry name" value="ClpA/B"/>
</dbReference>
<evidence type="ECO:0000259" key="5">
    <source>
        <dbReference type="SMART" id="SM00382"/>
    </source>
</evidence>
<gene>
    <name evidence="7" type="primary">tssH</name>
    <name evidence="7" type="ORF">I6H43_01725</name>
</gene>
<dbReference type="CDD" id="cd19499">
    <property type="entry name" value="RecA-like_ClpB_Hsp104-like"/>
    <property type="match status" value="1"/>
</dbReference>
<dbReference type="NCBIfam" id="TIGR03345">
    <property type="entry name" value="VI_ClpV1"/>
    <property type="match status" value="1"/>
</dbReference>
<feature type="coiled-coil region" evidence="4">
    <location>
        <begin position="431"/>
        <end position="483"/>
    </location>
</feature>
<dbReference type="EMBL" id="CP066092">
    <property type="protein sequence ID" value="QQB20294.1"/>
    <property type="molecule type" value="Genomic_DNA"/>
</dbReference>
<dbReference type="PROSITE" id="PS00871">
    <property type="entry name" value="CLPAB_2"/>
    <property type="match status" value="1"/>
</dbReference>
<dbReference type="InterPro" id="IPR036628">
    <property type="entry name" value="Clp_N_dom_sf"/>
</dbReference>
<reference evidence="7 8" key="1">
    <citation type="submission" date="2020-12" db="EMBL/GenBank/DDBJ databases">
        <title>FDA dAtabase for Regulatory Grade micrObial Sequences (FDA-ARGOS): Supporting development and validation of Infectious Disease Dx tests.</title>
        <authorList>
            <person name="Sproer C."/>
            <person name="Gronow S."/>
            <person name="Severitt S."/>
            <person name="Schroder I."/>
            <person name="Tallon L."/>
            <person name="Sadzewicz L."/>
            <person name="Zhao X."/>
            <person name="Boylan J."/>
            <person name="Ott S."/>
            <person name="Bowen H."/>
            <person name="Vavikolanu K."/>
            <person name="Mehta A."/>
            <person name="Aluvathingal J."/>
            <person name="Nadendla S."/>
            <person name="Lowell S."/>
            <person name="Myers T."/>
            <person name="Yan Y."/>
            <person name="Sichtig H."/>
        </authorList>
    </citation>
    <scope>NUCLEOTIDE SEQUENCE [LARGE SCALE GENOMIC DNA]</scope>
    <source>
        <strain evidence="7 8">FDAARGOS_986</strain>
    </source>
</reference>
<keyword evidence="1" id="KW-0547">Nucleotide-binding</keyword>
<organism evidence="7 8">
    <name type="scientific">Aeromonas jandaei</name>
    <dbReference type="NCBI Taxonomy" id="650"/>
    <lineage>
        <taxon>Bacteria</taxon>
        <taxon>Pseudomonadati</taxon>
        <taxon>Pseudomonadota</taxon>
        <taxon>Gammaproteobacteria</taxon>
        <taxon>Aeromonadales</taxon>
        <taxon>Aeromonadaceae</taxon>
        <taxon>Aeromonas</taxon>
    </lineage>
</organism>
<dbReference type="PANTHER" id="PTHR11638:SF182">
    <property type="entry name" value="CLP ATPASE"/>
    <property type="match status" value="1"/>
</dbReference>
<evidence type="ECO:0000256" key="3">
    <source>
        <dbReference type="ARBA" id="ARBA00023186"/>
    </source>
</evidence>
<feature type="domain" description="AAA+ ATPase" evidence="5">
    <location>
        <begin position="618"/>
        <end position="754"/>
    </location>
</feature>
<dbReference type="InterPro" id="IPR028299">
    <property type="entry name" value="ClpA/B_CS2"/>
</dbReference>
<dbReference type="InterPro" id="IPR058680">
    <property type="entry name" value="NBD_SMAX1-like"/>
</dbReference>
<dbReference type="Gene3D" id="1.10.8.60">
    <property type="match status" value="1"/>
</dbReference>
<dbReference type="InterPro" id="IPR017729">
    <property type="entry name" value="ATPase_T6SS_ClpV1"/>
</dbReference>
<keyword evidence="3" id="KW-0143">Chaperone</keyword>
<dbReference type="GeneID" id="69549963"/>
<dbReference type="InterPro" id="IPR019489">
    <property type="entry name" value="Clp_ATPase_C"/>
</dbReference>
<evidence type="ECO:0000313" key="8">
    <source>
        <dbReference type="Proteomes" id="UP000595481"/>
    </source>
</evidence>
<evidence type="ECO:0000256" key="2">
    <source>
        <dbReference type="ARBA" id="ARBA00022840"/>
    </source>
</evidence>
<keyword evidence="4" id="KW-0175">Coiled coil</keyword>
<keyword evidence="8" id="KW-1185">Reference proteome</keyword>
<evidence type="ECO:0000256" key="1">
    <source>
        <dbReference type="ARBA" id="ARBA00022741"/>
    </source>
</evidence>
<accession>A0A7T4AAF7</accession>
<evidence type="ECO:0000256" key="4">
    <source>
        <dbReference type="SAM" id="Coils"/>
    </source>
</evidence>
<dbReference type="PANTHER" id="PTHR11638">
    <property type="entry name" value="ATP-DEPENDENT CLP PROTEASE"/>
    <property type="match status" value="1"/>
</dbReference>
<protein>
    <submittedName>
        <fullName evidence="7">Type VI secretion system ATPase TssH</fullName>
    </submittedName>
</protein>
<dbReference type="InterPro" id="IPR027417">
    <property type="entry name" value="P-loop_NTPase"/>
</dbReference>
<dbReference type="CDD" id="cd00009">
    <property type="entry name" value="AAA"/>
    <property type="match status" value="1"/>
</dbReference>
<keyword evidence="2" id="KW-0067">ATP-binding</keyword>
<dbReference type="RefSeq" id="WP_042032012.1">
    <property type="nucleotide sequence ID" value="NZ_CAWMFX010000037.1"/>
</dbReference>
<feature type="domain" description="AAA+ ATPase" evidence="5">
    <location>
        <begin position="217"/>
        <end position="363"/>
    </location>
</feature>
<dbReference type="Pfam" id="PF10431">
    <property type="entry name" value="ClpB_D2-small"/>
    <property type="match status" value="1"/>
</dbReference>
<dbReference type="SUPFAM" id="SSF81923">
    <property type="entry name" value="Double Clp-N motif"/>
    <property type="match status" value="1"/>
</dbReference>
<feature type="domain" description="Clp ATPase C-terminal" evidence="6">
    <location>
        <begin position="784"/>
        <end position="876"/>
    </location>
</feature>
<dbReference type="Pfam" id="PF17871">
    <property type="entry name" value="AAA_lid_9"/>
    <property type="match status" value="1"/>
</dbReference>
<dbReference type="InterPro" id="IPR003593">
    <property type="entry name" value="AAA+_ATPase"/>
</dbReference>
<dbReference type="SMART" id="SM00382">
    <property type="entry name" value="AAA"/>
    <property type="match status" value="2"/>
</dbReference>
<dbReference type="Gene3D" id="1.10.1780.10">
    <property type="entry name" value="Clp, N-terminal domain"/>
    <property type="match status" value="1"/>
</dbReference>
<dbReference type="Proteomes" id="UP000595481">
    <property type="component" value="Chromosome"/>
</dbReference>